<evidence type="ECO:0000256" key="2">
    <source>
        <dbReference type="ARBA" id="ARBA00022737"/>
    </source>
</evidence>
<dbReference type="Proteomes" id="UP000195570">
    <property type="component" value="Unassembled WGS sequence"/>
</dbReference>
<dbReference type="PANTHER" id="PTHR11227">
    <property type="entry name" value="WD-REPEAT PROTEIN INTERACTING WITH PHOSPHOINOSIDES WIPI -RELATED"/>
    <property type="match status" value="1"/>
</dbReference>
<organism evidence="4 5">
    <name type="scientific">Trypanosoma equiperdum</name>
    <dbReference type="NCBI Taxonomy" id="5694"/>
    <lineage>
        <taxon>Eukaryota</taxon>
        <taxon>Discoba</taxon>
        <taxon>Euglenozoa</taxon>
        <taxon>Kinetoplastea</taxon>
        <taxon>Metakinetoplastina</taxon>
        <taxon>Trypanosomatida</taxon>
        <taxon>Trypanosomatidae</taxon>
        <taxon>Trypanosoma</taxon>
    </lineage>
</organism>
<gene>
    <name evidence="4" type="ORF">TEOVI_000894400</name>
</gene>
<keyword evidence="2" id="KW-0677">Repeat</keyword>
<dbReference type="GeneID" id="92382878"/>
<dbReference type="AlphaFoldDB" id="A0A1G4I2S0"/>
<accession>A0A1G4I2S0</accession>
<evidence type="ECO:0000313" key="4">
    <source>
        <dbReference type="EMBL" id="SCU65949.1"/>
    </source>
</evidence>
<dbReference type="EMBL" id="CZPT02000463">
    <property type="protein sequence ID" value="SCU65949.1"/>
    <property type="molecule type" value="Genomic_DNA"/>
</dbReference>
<keyword evidence="1" id="KW-0853">WD repeat</keyword>
<evidence type="ECO:0000256" key="1">
    <source>
        <dbReference type="ARBA" id="ARBA00022574"/>
    </source>
</evidence>
<dbReference type="RefSeq" id="XP_067077461.1">
    <property type="nucleotide sequence ID" value="XM_067221360.1"/>
</dbReference>
<dbReference type="VEuPathDB" id="TriTrypDB:TEOVI_000894400"/>
<comment type="caution">
    <text evidence="4">The sequence shown here is derived from an EMBL/GenBank/DDBJ whole genome shotgun (WGS) entry which is preliminary data.</text>
</comment>
<evidence type="ECO:0000313" key="5">
    <source>
        <dbReference type="Proteomes" id="UP000195570"/>
    </source>
</evidence>
<keyword evidence="5" id="KW-1185">Reference proteome</keyword>
<protein>
    <submittedName>
        <fullName evidence="4">Uncharacterized protein</fullName>
    </submittedName>
</protein>
<sequence length="825" mass="89141">MEDFDFLDDAEEILQPLCFCTNQDYSRVGVGHQKGYVIYNVHRGGSGAAPSSAKEESWEGRGGSPPSFYTTVEVKFPRRESDCASPYTHFRTPSAASGPDAEMSCGVEEKVRASTSVGDRRECDVLLSTFDCNPSTGYGAFLPDFAETTADAYGTSGQPPWKSEAAACAVGSDCALTNLQTAGLSWDQTTGDVLKLTTQNVDSSIRHSLVEPLPVEVGVGLMALLYRTQFVALVGGGPYPLGERNEVKIYVAGEIQEERTVPVPDPVVVVHLDHKLIIIFTTVELRLHSFETGQCVFSTPAQTDVTVMNRPSLSPFHASGNSSAFNNFATDSLTGNCSMSSMKSVNDTVLGATTSSVRPTEGSCDITAPFAIDFHRKFLVFSSSLFGFSLLRYASEDPLSAWRGPEMLGTKSPAHANRLVSLAVFVDGGATVDCGGAEYRSVGVGIRCHVASCSSRGTLIRVWRYVDDAEGSAEGGNNSGTPLTGHFVMIRELRNVSVPTPIFHMMFLGEVFLFCVAHNTLKIFFAGEHEEPKPHDVSTKDPSKAMRVQNVQSSLHSLRSFCKFFSSEWAALECPLPLKNEVFLPKWVATMPELWRHLMRVAETSSNRKQTDSQVVGEYGYSSEVTLNSGEASRGESLHQDTGGSKSAVKAPSTSSWFESKGIAGYVWRRVSPLVETVDLTARRYLPTATRDSATSHSQSLAGSVDDVADASCAGKSFRSEKAGVSYANRNYATSKELARSFVVWWERPAYRHLDVVTQSKSSVGAACLTGETCPSACFGQYGSGSTLLQCVTCDGAAMSIEFNPIDKLLKCSDVFPVGFSKGLA</sequence>
<reference evidence="4" key="1">
    <citation type="submission" date="2016-09" db="EMBL/GenBank/DDBJ databases">
        <authorList>
            <person name="Hebert L."/>
            <person name="Moumen B."/>
        </authorList>
    </citation>
    <scope>NUCLEOTIDE SEQUENCE [LARGE SCALE GENOMIC DNA]</scope>
    <source>
        <strain evidence="4">OVI</strain>
    </source>
</reference>
<evidence type="ECO:0000256" key="3">
    <source>
        <dbReference type="SAM" id="MobiDB-lite"/>
    </source>
</evidence>
<proteinExistence type="predicted"/>
<feature type="region of interest" description="Disordered" evidence="3">
    <location>
        <begin position="630"/>
        <end position="652"/>
    </location>
</feature>
<name>A0A1G4I2S0_TRYEQ</name>
<dbReference type="InterPro" id="IPR048720">
    <property type="entry name" value="PROPPIN"/>
</dbReference>